<evidence type="ECO:0000313" key="2">
    <source>
        <dbReference type="Proteomes" id="UP000029577"/>
    </source>
</evidence>
<keyword evidence="2" id="KW-1185">Reference proteome</keyword>
<gene>
    <name evidence="1" type="ORF">HA49_02555</name>
</gene>
<dbReference type="AlphaFoldDB" id="A0A095VXJ7"/>
<sequence>MDEHFYSPVNHREQIACIFPGEGFTLPHSPGLQARPSVVYIVLPPGGIRRREERARVIFYWLSAKLNTR</sequence>
<dbReference type="RefSeq" id="WP_038016431.1">
    <property type="nucleotide sequence ID" value="NZ_JPKR02000005.1"/>
</dbReference>
<accession>A0A095VXJ7</accession>
<name>A0A095VXJ7_9GAMM</name>
<reference evidence="1" key="1">
    <citation type="submission" date="2014-12" db="EMBL/GenBank/DDBJ databases">
        <title>The draft genome of the Tatumella morbirosei type strain, LMG23360T isolated from pineapple rot.</title>
        <authorList>
            <person name="Smits T.H."/>
            <person name="Palmer M."/>
            <person name="Venter S.N."/>
            <person name="Duffy B."/>
            <person name="Steenkamp E.T."/>
            <person name="Chan W.Y."/>
            <person name="Coutinho T.A."/>
            <person name="Coetzee M.P."/>
            <person name="De Maayer P."/>
        </authorList>
    </citation>
    <scope>NUCLEOTIDE SEQUENCE [LARGE SCALE GENOMIC DNA]</scope>
    <source>
        <strain evidence="1">LMG 23360</strain>
    </source>
</reference>
<organism evidence="1 2">
    <name type="scientific">Tatumella morbirosei</name>
    <dbReference type="NCBI Taxonomy" id="642227"/>
    <lineage>
        <taxon>Bacteria</taxon>
        <taxon>Pseudomonadati</taxon>
        <taxon>Pseudomonadota</taxon>
        <taxon>Gammaproteobacteria</taxon>
        <taxon>Enterobacterales</taxon>
        <taxon>Erwiniaceae</taxon>
        <taxon>Tatumella</taxon>
    </lineage>
</organism>
<dbReference type="EMBL" id="JPKR02000005">
    <property type="protein sequence ID" value="KGD79480.1"/>
    <property type="molecule type" value="Genomic_DNA"/>
</dbReference>
<proteinExistence type="predicted"/>
<protein>
    <submittedName>
        <fullName evidence="1">Uncharacterized protein</fullName>
    </submittedName>
</protein>
<comment type="caution">
    <text evidence="1">The sequence shown here is derived from an EMBL/GenBank/DDBJ whole genome shotgun (WGS) entry which is preliminary data.</text>
</comment>
<dbReference type="Proteomes" id="UP000029577">
    <property type="component" value="Unassembled WGS sequence"/>
</dbReference>
<evidence type="ECO:0000313" key="1">
    <source>
        <dbReference type="EMBL" id="KGD79480.1"/>
    </source>
</evidence>